<dbReference type="PANTHER" id="PTHR13833:SF71">
    <property type="entry name" value="NHL DOMAIN-CONTAINING PROTEIN"/>
    <property type="match status" value="1"/>
</dbReference>
<organism evidence="3 4">
    <name type="scientific">Undibacterium seohonense</name>
    <dbReference type="NCBI Taxonomy" id="1344950"/>
    <lineage>
        <taxon>Bacteria</taxon>
        <taxon>Pseudomonadati</taxon>
        <taxon>Pseudomonadota</taxon>
        <taxon>Betaproteobacteria</taxon>
        <taxon>Burkholderiales</taxon>
        <taxon>Oxalobacteraceae</taxon>
        <taxon>Undibacterium</taxon>
    </lineage>
</organism>
<gene>
    <name evidence="3" type="ORF">H8K52_16415</name>
</gene>
<name>A0ABR6X7S8_9BURK</name>
<dbReference type="InterPro" id="IPR056822">
    <property type="entry name" value="TEN_NHL"/>
</dbReference>
<evidence type="ECO:0000256" key="1">
    <source>
        <dbReference type="SAM" id="SignalP"/>
    </source>
</evidence>
<evidence type="ECO:0000313" key="3">
    <source>
        <dbReference type="EMBL" id="MBC3808926.1"/>
    </source>
</evidence>
<dbReference type="Proteomes" id="UP000648257">
    <property type="component" value="Unassembled WGS sequence"/>
</dbReference>
<sequence length="736" mass="79363">MPLFLPQNRFTFTLYAFLFTSCLALTACGGRNENPVTAPTPPLTLEFVAGELGGQGNADGAVGRFTSPQGIAVGADGAIYVSESTDEPIRRIDSDGVVTSLPNTAKNKFWVEKFYRNVPPSRSLAVDSANNLYYAVENECLIHKVAANGETSIYAGQTTCGFANGHKSQALFGKISSIAIDGFGSLYLTDPENSLIRKIDTNGMVSTLAGRVKETGASDGMKELARFTNPLGITVDNQGVLYVTDNNWKKIRKIMPDGLVTTLNPHWENTKTPVEFTDLLGAIVTDQARNIYVMSGTQILKISPNGNSRVLAGEYWSHYPFDGQGEKANFGAWARGVGEDSMAMWTPGRLSIDQQGFLYFADTIGHCIRKISPEGAVTTIAGIKPNNDWRHLDGQGSAARFFTMLFDVNDLPESSLETNYSLRMDNNRNVIVTGRGWALPKQVARQVSPSGMVTSLEPWGSSNPDAVAKNMNKYWFSTETSGRESRTVSGAIFMQDSKGEVQTLAGGVGAYYQPKDGIGGEAKFFNITALTLDNADNIYVIDRDRVPSPTPWEMPGRLGYLQEGGLIRKITPAGVVTTIAGSLDERGHVDGPGSKARFHAPMSIAGDQYGNMFVADTLNHVIRKISPDGMVSTFAGTPEKTGFADGLGNKASFNTPNIIVFDRHGNLYVADSGNFLIRKITPAGEVTTIAGTPGSRGVIPGKLPASLSFISGLTIDDKDTVYIFSEGALLKIVQKK</sequence>
<dbReference type="EMBL" id="JACOFW010000022">
    <property type="protein sequence ID" value="MBC3808926.1"/>
    <property type="molecule type" value="Genomic_DNA"/>
</dbReference>
<reference evidence="3 4" key="1">
    <citation type="submission" date="2020-08" db="EMBL/GenBank/DDBJ databases">
        <title>Novel species isolated from subtropical streams in China.</title>
        <authorList>
            <person name="Lu H."/>
        </authorList>
    </citation>
    <scope>NUCLEOTIDE SEQUENCE [LARGE SCALE GENOMIC DNA]</scope>
    <source>
        <strain evidence="3 4">KACC 16656</strain>
    </source>
</reference>
<keyword evidence="4" id="KW-1185">Reference proteome</keyword>
<feature type="signal peptide" evidence="1">
    <location>
        <begin position="1"/>
        <end position="26"/>
    </location>
</feature>
<dbReference type="Pfam" id="PF25021">
    <property type="entry name" value="TEN_NHL"/>
    <property type="match status" value="1"/>
</dbReference>
<protein>
    <recommendedName>
        <fullName evidence="2">Teneurin NHL domain-containing protein</fullName>
    </recommendedName>
</protein>
<evidence type="ECO:0000313" key="4">
    <source>
        <dbReference type="Proteomes" id="UP000648257"/>
    </source>
</evidence>
<dbReference type="SUPFAM" id="SSF63829">
    <property type="entry name" value="Calcium-dependent phosphotriesterase"/>
    <property type="match status" value="1"/>
</dbReference>
<evidence type="ECO:0000259" key="2">
    <source>
        <dbReference type="Pfam" id="PF25021"/>
    </source>
</evidence>
<feature type="domain" description="Teneurin NHL" evidence="2">
    <location>
        <begin position="64"/>
        <end position="212"/>
    </location>
</feature>
<dbReference type="PANTHER" id="PTHR13833">
    <property type="match status" value="1"/>
</dbReference>
<keyword evidence="1" id="KW-0732">Signal</keyword>
<accession>A0ABR6X7S8</accession>
<dbReference type="Gene3D" id="2.120.10.30">
    <property type="entry name" value="TolB, C-terminal domain"/>
    <property type="match status" value="5"/>
</dbReference>
<proteinExistence type="predicted"/>
<dbReference type="SUPFAM" id="SSF101898">
    <property type="entry name" value="NHL repeat"/>
    <property type="match status" value="1"/>
</dbReference>
<comment type="caution">
    <text evidence="3">The sequence shown here is derived from an EMBL/GenBank/DDBJ whole genome shotgun (WGS) entry which is preliminary data.</text>
</comment>
<dbReference type="InterPro" id="IPR011042">
    <property type="entry name" value="6-blade_b-propeller_TolB-like"/>
</dbReference>
<dbReference type="RefSeq" id="WP_186923993.1">
    <property type="nucleotide sequence ID" value="NZ_JACOFW010000022.1"/>
</dbReference>
<feature type="chain" id="PRO_5045675295" description="Teneurin NHL domain-containing protein" evidence="1">
    <location>
        <begin position="27"/>
        <end position="736"/>
    </location>
</feature>